<comment type="caution">
    <text evidence="3">The sequence shown here is derived from an EMBL/GenBank/DDBJ whole genome shotgun (WGS) entry which is preliminary data.</text>
</comment>
<organism evidence="3 4">
    <name type="scientific">Gymnopilus dilepis</name>
    <dbReference type="NCBI Taxonomy" id="231916"/>
    <lineage>
        <taxon>Eukaryota</taxon>
        <taxon>Fungi</taxon>
        <taxon>Dikarya</taxon>
        <taxon>Basidiomycota</taxon>
        <taxon>Agaricomycotina</taxon>
        <taxon>Agaricomycetes</taxon>
        <taxon>Agaricomycetidae</taxon>
        <taxon>Agaricales</taxon>
        <taxon>Agaricineae</taxon>
        <taxon>Hymenogastraceae</taxon>
        <taxon>Gymnopilus</taxon>
    </lineage>
</organism>
<protein>
    <submittedName>
        <fullName evidence="3">Uncharacterized protein</fullName>
    </submittedName>
</protein>
<dbReference type="AlphaFoldDB" id="A0A409Y637"/>
<accession>A0A409Y637</accession>
<evidence type="ECO:0000313" key="3">
    <source>
        <dbReference type="EMBL" id="PPQ98480.1"/>
    </source>
</evidence>
<sequence length="401" mass="43479">MSIPSPSTTSIPNPNVYLNFLPPKTAQQFEVARDLYLGTLGAAIWDILVSLPEDLVLIRGGFRPALVAYFTSRIFSLAYVLLSVVSKTHKVAHCTALEYGVTISWVITSAASASLFFQRVKAVYSGQKSVHYLFAILLLVNVGTSFVVPLGSKLGPLANTGYCTNKGLKRYTAAAPMMRLIYDSLVFLAISFKIATMRGVSGEVVTLRTLFSRKSSSRLVRALLRGGQQYYLYAPPIILNFGTDDSFRISVCSNLLVAVLIVVPSAPPIYQAMFTVPDIALSSSMACRVFRNLKITADRIDTAMSGVMFRKTAPPGFAETSRGTESIVTRLQSDASTLRLPPPGTRSRLASASAPSLHNKEGRYSIIKVKPVASQTNTRPFPSIEAIPSVPSEQNDPSPGK</sequence>
<keyword evidence="2" id="KW-1133">Transmembrane helix</keyword>
<dbReference type="OrthoDB" id="3038990at2759"/>
<keyword evidence="4" id="KW-1185">Reference proteome</keyword>
<name>A0A409Y637_9AGAR</name>
<feature type="compositionally biased region" description="Low complexity" evidence="1">
    <location>
        <begin position="346"/>
        <end position="357"/>
    </location>
</feature>
<dbReference type="InParanoid" id="A0A409Y637"/>
<feature type="transmembrane region" description="Helical" evidence="2">
    <location>
        <begin position="97"/>
        <end position="117"/>
    </location>
</feature>
<feature type="transmembrane region" description="Helical" evidence="2">
    <location>
        <begin position="129"/>
        <end position="151"/>
    </location>
</feature>
<reference evidence="3 4" key="1">
    <citation type="journal article" date="2018" name="Evol. Lett.">
        <title>Horizontal gene cluster transfer increased hallucinogenic mushroom diversity.</title>
        <authorList>
            <person name="Reynolds H.T."/>
            <person name="Vijayakumar V."/>
            <person name="Gluck-Thaler E."/>
            <person name="Korotkin H.B."/>
            <person name="Matheny P.B."/>
            <person name="Slot J.C."/>
        </authorList>
    </citation>
    <scope>NUCLEOTIDE SEQUENCE [LARGE SCALE GENOMIC DNA]</scope>
    <source>
        <strain evidence="3 4">SRW20</strain>
    </source>
</reference>
<dbReference type="EMBL" id="NHYE01001107">
    <property type="protein sequence ID" value="PPQ98480.1"/>
    <property type="molecule type" value="Genomic_DNA"/>
</dbReference>
<dbReference type="Proteomes" id="UP000284706">
    <property type="component" value="Unassembled WGS sequence"/>
</dbReference>
<evidence type="ECO:0000256" key="2">
    <source>
        <dbReference type="SAM" id="Phobius"/>
    </source>
</evidence>
<keyword evidence="2" id="KW-0812">Transmembrane</keyword>
<dbReference type="STRING" id="231916.A0A409Y637"/>
<evidence type="ECO:0000313" key="4">
    <source>
        <dbReference type="Proteomes" id="UP000284706"/>
    </source>
</evidence>
<evidence type="ECO:0000256" key="1">
    <source>
        <dbReference type="SAM" id="MobiDB-lite"/>
    </source>
</evidence>
<feature type="region of interest" description="Disordered" evidence="1">
    <location>
        <begin position="336"/>
        <end position="401"/>
    </location>
</feature>
<feature type="compositionally biased region" description="Polar residues" evidence="1">
    <location>
        <begin position="391"/>
        <end position="401"/>
    </location>
</feature>
<keyword evidence="2" id="KW-0472">Membrane</keyword>
<proteinExistence type="predicted"/>
<gene>
    <name evidence="3" type="ORF">CVT26_013881</name>
</gene>
<feature type="transmembrane region" description="Helical" evidence="2">
    <location>
        <begin position="66"/>
        <end position="85"/>
    </location>
</feature>